<gene>
    <name evidence="4" type="ORF">EQF91_06055</name>
</gene>
<dbReference type="Gene3D" id="2.10.270.10">
    <property type="entry name" value="Cholin Binding"/>
    <property type="match status" value="1"/>
</dbReference>
<evidence type="ECO:0000256" key="2">
    <source>
        <dbReference type="PROSITE-ProRule" id="PRU00591"/>
    </source>
</evidence>
<dbReference type="Pfam" id="PF19085">
    <property type="entry name" value="Choline_bind_2"/>
    <property type="match status" value="1"/>
</dbReference>
<feature type="repeat" description="Cell wall-binding" evidence="2">
    <location>
        <begin position="419"/>
        <end position="439"/>
    </location>
</feature>
<accession>A0A4R9C2S3</accession>
<comment type="caution">
    <text evidence="4">The sequence shown here is derived from an EMBL/GenBank/DDBJ whole genome shotgun (WGS) entry which is preliminary data.</text>
</comment>
<dbReference type="InterPro" id="IPR018337">
    <property type="entry name" value="Cell_wall/Cho-bd_repeat"/>
</dbReference>
<evidence type="ECO:0000313" key="4">
    <source>
        <dbReference type="EMBL" id="TFF65294.1"/>
    </source>
</evidence>
<feature type="repeat" description="Cell wall-binding" evidence="2">
    <location>
        <begin position="353"/>
        <end position="373"/>
    </location>
</feature>
<feature type="repeat" description="Cell wall-binding" evidence="2">
    <location>
        <begin position="331"/>
        <end position="351"/>
    </location>
</feature>
<reference evidence="4 5" key="1">
    <citation type="submission" date="2019-01" db="EMBL/GenBank/DDBJ databases">
        <title>Draft Genome Sequences of Helcococcus ovis Strains Isolated from the Uterus and Vagina of Dairy Cows with Metritis.</title>
        <authorList>
            <person name="Cunha F."/>
            <person name="Jeon S.J."/>
            <person name="Kutzer P."/>
            <person name="Galvao K.N."/>
        </authorList>
    </citation>
    <scope>NUCLEOTIDE SEQUENCE [LARGE SCALE GENOMIC DNA]</scope>
    <source>
        <strain evidence="4 5">KG-37</strain>
    </source>
</reference>
<feature type="compositionally biased region" description="Basic and acidic residues" evidence="3">
    <location>
        <begin position="213"/>
        <end position="252"/>
    </location>
</feature>
<dbReference type="Pfam" id="PF01473">
    <property type="entry name" value="Choline_bind_1"/>
    <property type="match status" value="3"/>
</dbReference>
<dbReference type="PROSITE" id="PS51170">
    <property type="entry name" value="CW"/>
    <property type="match status" value="3"/>
</dbReference>
<evidence type="ECO:0000256" key="1">
    <source>
        <dbReference type="ARBA" id="ARBA00022737"/>
    </source>
</evidence>
<dbReference type="EMBL" id="SCFR01000021">
    <property type="protein sequence ID" value="TFF65294.1"/>
    <property type="molecule type" value="Genomic_DNA"/>
</dbReference>
<dbReference type="RefSeq" id="WP_134744190.1">
    <property type="nucleotide sequence ID" value="NZ_JBFNGE010000127.1"/>
</dbReference>
<dbReference type="Proteomes" id="UP000297454">
    <property type="component" value="Unassembled WGS sequence"/>
</dbReference>
<organism evidence="4 5">
    <name type="scientific">Helcococcus ovis</name>
    <dbReference type="NCBI Taxonomy" id="72026"/>
    <lineage>
        <taxon>Bacteria</taxon>
        <taxon>Bacillati</taxon>
        <taxon>Bacillota</taxon>
        <taxon>Tissierellia</taxon>
        <taxon>Tissierellales</taxon>
        <taxon>Peptoniphilaceae</taxon>
        <taxon>Helcococcus</taxon>
    </lineage>
</organism>
<sequence length="459" mass="54006">MINKDKIEKNSKSGIRSLGLGICSGILAIGVFLNSIGISEAALVNGKDKSQNVKLTTIPREKLKENLMQTELMKKPYERAIIRSDKEHREYLESFKIHAKIVNKAIEVTNLSGRTIILDIAYNDSHGDYKGIKKEKICIENGKIKLNNKSASELTETIKYNNDFKNPITVKYNHDTKVLNLLGFDTLENLRSVQITGPEYVVATFYKSDFNKPVESEKKEEKPKAETPKEEKPKTETPKKDSPKKEEPKKEDIEDETEEERQRRKERERREDETARDRRNNQNQKYKKGWNKVSEKWYYTNDGVKFVRSSWIYDEGYSSWYYLNEYGEMTSNKWVQYSDGSWYYLLENGKMAVSKWVKHTDNNWYYLLGNGKMAVSEWVKHTNRWYYLLKNGKMAKSEWVYDKKYVSWYYFNNGGDMAVNKWIQHTDNNWYYLLGDGKMAKSTTINGWYVDANGIWKNR</sequence>
<dbReference type="SUPFAM" id="SSF69360">
    <property type="entry name" value="Cell wall binding repeat"/>
    <property type="match status" value="1"/>
</dbReference>
<name>A0A4R9C2S3_9FIRM</name>
<protein>
    <submittedName>
        <fullName evidence="4">N-acetylmuramoyl-L-alanine amidase family protein</fullName>
    </submittedName>
</protein>
<dbReference type="Gene3D" id="2.20.120.10">
    <property type="entry name" value="Multimodular pneumococcal cell wall endolysin, domain 3"/>
    <property type="match status" value="2"/>
</dbReference>
<feature type="compositionally biased region" description="Basic and acidic residues" evidence="3">
    <location>
        <begin position="260"/>
        <end position="280"/>
    </location>
</feature>
<evidence type="ECO:0000313" key="5">
    <source>
        <dbReference type="Proteomes" id="UP000297454"/>
    </source>
</evidence>
<evidence type="ECO:0000256" key="3">
    <source>
        <dbReference type="SAM" id="MobiDB-lite"/>
    </source>
</evidence>
<keyword evidence="1" id="KW-0677">Repeat</keyword>
<keyword evidence="5" id="KW-1185">Reference proteome</keyword>
<dbReference type="AlphaFoldDB" id="A0A4R9C2S3"/>
<feature type="region of interest" description="Disordered" evidence="3">
    <location>
        <begin position="213"/>
        <end position="285"/>
    </location>
</feature>
<proteinExistence type="predicted"/>